<evidence type="ECO:0000313" key="2">
    <source>
        <dbReference type="EMBL" id="KAK3262591.1"/>
    </source>
</evidence>
<dbReference type="Gene3D" id="3.50.50.60">
    <property type="entry name" value="FAD/NAD(P)-binding domain"/>
    <property type="match status" value="1"/>
</dbReference>
<organism evidence="2 3">
    <name type="scientific">Cymbomonas tetramitiformis</name>
    <dbReference type="NCBI Taxonomy" id="36881"/>
    <lineage>
        <taxon>Eukaryota</taxon>
        <taxon>Viridiplantae</taxon>
        <taxon>Chlorophyta</taxon>
        <taxon>Pyramimonadophyceae</taxon>
        <taxon>Pyramimonadales</taxon>
        <taxon>Pyramimonadaceae</taxon>
        <taxon>Cymbomonas</taxon>
    </lineage>
</organism>
<dbReference type="PANTHER" id="PTHR42887">
    <property type="entry name" value="OS12G0638800 PROTEIN"/>
    <property type="match status" value="1"/>
</dbReference>
<evidence type="ECO:0000259" key="1">
    <source>
        <dbReference type="Pfam" id="PF03486"/>
    </source>
</evidence>
<dbReference type="Pfam" id="PF03486">
    <property type="entry name" value="HI0933_like"/>
    <property type="match status" value="1"/>
</dbReference>
<protein>
    <recommendedName>
        <fullName evidence="1">RsdA/BaiN/AoA(So)-like Rossmann fold-like domain-containing protein</fullName>
    </recommendedName>
</protein>
<dbReference type="PANTHER" id="PTHR42887:SF1">
    <property type="entry name" value="BLR3961 PROTEIN"/>
    <property type="match status" value="1"/>
</dbReference>
<dbReference type="PRINTS" id="PR00419">
    <property type="entry name" value="ADXRDTASE"/>
</dbReference>
<dbReference type="InterPro" id="IPR057661">
    <property type="entry name" value="RsdA/BaiN/AoA(So)_Rossmann"/>
</dbReference>
<sequence length="318" mass="35057">MVTPYRSCGERLAPPDSCPESLRKVIQQGVPQRIATASNESLLHFPHATFVDGVSAVVTFDAHMLKLRGSNWRRPPLYECTDQEFLRSLVQLPLQQRHASLRLSGGLKASPRQSANGSKHNLLKLGKQERRPRLRVLSATVQQEVVIIGGGPSGLIAAQHLAEAGVRVHVYEQKPAPGLKFLIAGRGGLNLTHSEPRESFVTRYAQSQPFFEDYLQVFGPSQIRAWAAELGFETFIGSSRRVFPVKPNMKRAAPVLRAWLEHLAALGVEIHPRHRWEGFAPRTPAEEASAAPPAVRIRASGGRPLSLVQLPRGEPVMA</sequence>
<gene>
    <name evidence="2" type="ORF">CYMTET_28564</name>
</gene>
<feature type="domain" description="RsdA/BaiN/AoA(So)-like Rossmann fold-like" evidence="1">
    <location>
        <begin position="144"/>
        <end position="280"/>
    </location>
</feature>
<dbReference type="Proteomes" id="UP001190700">
    <property type="component" value="Unassembled WGS sequence"/>
</dbReference>
<evidence type="ECO:0000313" key="3">
    <source>
        <dbReference type="Proteomes" id="UP001190700"/>
    </source>
</evidence>
<accession>A0AAE0KVS4</accession>
<reference evidence="2 3" key="1">
    <citation type="journal article" date="2015" name="Genome Biol. Evol.">
        <title>Comparative Genomics of a Bacterivorous Green Alga Reveals Evolutionary Causalities and Consequences of Phago-Mixotrophic Mode of Nutrition.</title>
        <authorList>
            <person name="Burns J.A."/>
            <person name="Paasch A."/>
            <person name="Narechania A."/>
            <person name="Kim E."/>
        </authorList>
    </citation>
    <scope>NUCLEOTIDE SEQUENCE [LARGE SCALE GENOMIC DNA]</scope>
    <source>
        <strain evidence="2 3">PLY_AMNH</strain>
    </source>
</reference>
<dbReference type="InterPro" id="IPR036188">
    <property type="entry name" value="FAD/NAD-bd_sf"/>
</dbReference>
<dbReference type="EMBL" id="LGRX02016089">
    <property type="protein sequence ID" value="KAK3262591.1"/>
    <property type="molecule type" value="Genomic_DNA"/>
</dbReference>
<comment type="caution">
    <text evidence="2">The sequence shown here is derived from an EMBL/GenBank/DDBJ whole genome shotgun (WGS) entry which is preliminary data.</text>
</comment>
<dbReference type="InterPro" id="IPR004792">
    <property type="entry name" value="BaiN-like"/>
</dbReference>
<dbReference type="AlphaFoldDB" id="A0AAE0KVS4"/>
<dbReference type="SUPFAM" id="SSF51905">
    <property type="entry name" value="FAD/NAD(P)-binding domain"/>
    <property type="match status" value="1"/>
</dbReference>
<name>A0AAE0KVS4_9CHLO</name>
<proteinExistence type="predicted"/>
<keyword evidence="3" id="KW-1185">Reference proteome</keyword>